<gene>
    <name evidence="1" type="ORF">C1280_36150</name>
</gene>
<sequence>MNFSTSDLSFGQVIKWGRSSDSFSDSQFLMWSSCGCERTTWAILLPFASGYPLSSGTNSFLMNFEMSKSYSEPMSRMNP</sequence>
<reference evidence="1 2" key="1">
    <citation type="submission" date="2018-01" db="EMBL/GenBank/DDBJ databases">
        <title>G. obscuriglobus.</title>
        <authorList>
            <person name="Franke J."/>
            <person name="Blomberg W."/>
            <person name="Selmecki A."/>
        </authorList>
    </citation>
    <scope>NUCLEOTIDE SEQUENCE [LARGE SCALE GENOMIC DNA]</scope>
    <source>
        <strain evidence="1 2">DSM 5831</strain>
    </source>
</reference>
<evidence type="ECO:0000313" key="2">
    <source>
        <dbReference type="Proteomes" id="UP000245802"/>
    </source>
</evidence>
<proteinExistence type="predicted"/>
<protein>
    <submittedName>
        <fullName evidence="1">Uncharacterized protein</fullName>
    </submittedName>
</protein>
<dbReference type="AlphaFoldDB" id="A0A2Z3HJ87"/>
<accession>A0A2Z3HJ87</accession>
<dbReference type="Proteomes" id="UP000245802">
    <property type="component" value="Chromosome"/>
</dbReference>
<dbReference type="KEGG" id="gog:C1280_36150"/>
<name>A0A2Z3HJ87_9BACT</name>
<keyword evidence="2" id="KW-1185">Reference proteome</keyword>
<dbReference type="EMBL" id="CP025958">
    <property type="protein sequence ID" value="AWM41894.1"/>
    <property type="molecule type" value="Genomic_DNA"/>
</dbReference>
<organism evidence="1 2">
    <name type="scientific">Gemmata obscuriglobus</name>
    <dbReference type="NCBI Taxonomy" id="114"/>
    <lineage>
        <taxon>Bacteria</taxon>
        <taxon>Pseudomonadati</taxon>
        <taxon>Planctomycetota</taxon>
        <taxon>Planctomycetia</taxon>
        <taxon>Gemmatales</taxon>
        <taxon>Gemmataceae</taxon>
        <taxon>Gemmata</taxon>
    </lineage>
</organism>
<evidence type="ECO:0000313" key="1">
    <source>
        <dbReference type="EMBL" id="AWM41894.1"/>
    </source>
</evidence>